<dbReference type="GO" id="GO:0005524">
    <property type="term" value="F:ATP binding"/>
    <property type="evidence" value="ECO:0007669"/>
    <property type="project" value="InterPro"/>
</dbReference>
<proteinExistence type="predicted"/>
<feature type="domain" description="AAA+ ATPase" evidence="1">
    <location>
        <begin position="118"/>
        <end position="266"/>
    </location>
</feature>
<sequence length="352" mass="39268">MAVAPAQFEDITLLENKLAGAALPPELAQKTQAMLARLVRLATQQGYSQEYDSVARYLDWIISLPWNKRSTDTASLENAKKILDANHHGLDNVKERILEYIAVANLKNQKHQNPQGPKAPTLLFLGLVGTGKTTMAYSIAQALGRQFGRIPMGGMGDAIQLRGRAKTYTDAEPGQIMKVLRRVQTKNPVILLDEIDRVTDEAKADIMSVLVELLDPEQNSQFLDHFIDHPFDLSEIFFIATANNTTGIATAVLDRLEIIEMPSYSDEQKIIIGRNYLLPRIIAASGLKPGNLVLEDDVWPQIVRPLGFDAGMRTLERTLNNICRKVAKLKVESKLESLTLTAQNLKDYLPKW</sequence>
<dbReference type="Pfam" id="PF00004">
    <property type="entry name" value="AAA"/>
    <property type="match status" value="1"/>
</dbReference>
<dbReference type="GO" id="GO:0004176">
    <property type="term" value="F:ATP-dependent peptidase activity"/>
    <property type="evidence" value="ECO:0007669"/>
    <property type="project" value="InterPro"/>
</dbReference>
<dbReference type="GO" id="GO:0004252">
    <property type="term" value="F:serine-type endopeptidase activity"/>
    <property type="evidence" value="ECO:0007669"/>
    <property type="project" value="InterPro"/>
</dbReference>
<dbReference type="InterPro" id="IPR027065">
    <property type="entry name" value="Lon_Prtase"/>
</dbReference>
<dbReference type="GO" id="GO:0016887">
    <property type="term" value="F:ATP hydrolysis activity"/>
    <property type="evidence" value="ECO:0007669"/>
    <property type="project" value="InterPro"/>
</dbReference>
<dbReference type="PANTHER" id="PTHR43718:SF2">
    <property type="entry name" value="LON PROTEASE HOMOLOG, MITOCHONDRIAL"/>
    <property type="match status" value="1"/>
</dbReference>
<dbReference type="Gene3D" id="3.40.50.300">
    <property type="entry name" value="P-loop containing nucleotide triphosphate hydrolases"/>
    <property type="match status" value="1"/>
</dbReference>
<accession>A0A1F5H2U0</accession>
<dbReference type="PANTHER" id="PTHR43718">
    <property type="entry name" value="LON PROTEASE"/>
    <property type="match status" value="1"/>
</dbReference>
<dbReference type="SUPFAM" id="SSF52540">
    <property type="entry name" value="P-loop containing nucleoside triphosphate hydrolases"/>
    <property type="match status" value="1"/>
</dbReference>
<dbReference type="SMART" id="SM00382">
    <property type="entry name" value="AAA"/>
    <property type="match status" value="1"/>
</dbReference>
<dbReference type="InterPro" id="IPR003959">
    <property type="entry name" value="ATPase_AAA_core"/>
</dbReference>
<evidence type="ECO:0000313" key="2">
    <source>
        <dbReference type="EMBL" id="OGD98357.1"/>
    </source>
</evidence>
<evidence type="ECO:0000313" key="3">
    <source>
        <dbReference type="Proteomes" id="UP000177039"/>
    </source>
</evidence>
<organism evidence="2 3">
    <name type="scientific">Candidatus Curtissbacteria bacterium RIFCSPLOWO2_01_FULL_42_50</name>
    <dbReference type="NCBI Taxonomy" id="1797730"/>
    <lineage>
        <taxon>Bacteria</taxon>
        <taxon>Candidatus Curtissiibacteriota</taxon>
    </lineage>
</organism>
<protein>
    <recommendedName>
        <fullName evidence="1">AAA+ ATPase domain-containing protein</fullName>
    </recommendedName>
</protein>
<dbReference type="GO" id="GO:0051131">
    <property type="term" value="P:chaperone-mediated protein complex assembly"/>
    <property type="evidence" value="ECO:0007669"/>
    <property type="project" value="TreeGrafter"/>
</dbReference>
<dbReference type="GO" id="GO:0003697">
    <property type="term" value="F:single-stranded DNA binding"/>
    <property type="evidence" value="ECO:0007669"/>
    <property type="project" value="TreeGrafter"/>
</dbReference>
<dbReference type="InterPro" id="IPR054594">
    <property type="entry name" value="Lon_lid"/>
</dbReference>
<reference evidence="2 3" key="1">
    <citation type="journal article" date="2016" name="Nat. Commun.">
        <title>Thousands of microbial genomes shed light on interconnected biogeochemical processes in an aquifer system.</title>
        <authorList>
            <person name="Anantharaman K."/>
            <person name="Brown C.T."/>
            <person name="Hug L.A."/>
            <person name="Sharon I."/>
            <person name="Castelle C.J."/>
            <person name="Probst A.J."/>
            <person name="Thomas B.C."/>
            <person name="Singh A."/>
            <person name="Wilkins M.J."/>
            <person name="Karaoz U."/>
            <person name="Brodie E.L."/>
            <person name="Williams K.H."/>
            <person name="Hubbard S.S."/>
            <person name="Banfield J.F."/>
        </authorList>
    </citation>
    <scope>NUCLEOTIDE SEQUENCE [LARGE SCALE GENOMIC DNA]</scope>
</reference>
<dbReference type="InterPro" id="IPR003593">
    <property type="entry name" value="AAA+_ATPase"/>
</dbReference>
<dbReference type="AlphaFoldDB" id="A0A1F5H2U0"/>
<dbReference type="Gene3D" id="1.10.8.60">
    <property type="match status" value="1"/>
</dbReference>
<dbReference type="InterPro" id="IPR027417">
    <property type="entry name" value="P-loop_NTPase"/>
</dbReference>
<dbReference type="GO" id="GO:0006515">
    <property type="term" value="P:protein quality control for misfolded or incompletely synthesized proteins"/>
    <property type="evidence" value="ECO:0007669"/>
    <property type="project" value="TreeGrafter"/>
</dbReference>
<gene>
    <name evidence="2" type="ORF">A3B54_00700</name>
</gene>
<dbReference type="EMBL" id="MFBT01000038">
    <property type="protein sequence ID" value="OGD98357.1"/>
    <property type="molecule type" value="Genomic_DNA"/>
</dbReference>
<dbReference type="GO" id="GO:0007005">
    <property type="term" value="P:mitochondrion organization"/>
    <property type="evidence" value="ECO:0007669"/>
    <property type="project" value="TreeGrafter"/>
</dbReference>
<comment type="caution">
    <text evidence="2">The sequence shown here is derived from an EMBL/GenBank/DDBJ whole genome shotgun (WGS) entry which is preliminary data.</text>
</comment>
<dbReference type="Proteomes" id="UP000177039">
    <property type="component" value="Unassembled WGS sequence"/>
</dbReference>
<name>A0A1F5H2U0_9BACT</name>
<dbReference type="Pfam" id="PF22667">
    <property type="entry name" value="Lon_lid"/>
    <property type="match status" value="1"/>
</dbReference>
<evidence type="ECO:0000259" key="1">
    <source>
        <dbReference type="SMART" id="SM00382"/>
    </source>
</evidence>